<organism evidence="2 3">
    <name type="scientific">Pararhodobacter zhoushanensis</name>
    <dbReference type="NCBI Taxonomy" id="2479545"/>
    <lineage>
        <taxon>Bacteria</taxon>
        <taxon>Pseudomonadati</taxon>
        <taxon>Pseudomonadota</taxon>
        <taxon>Alphaproteobacteria</taxon>
        <taxon>Rhodobacterales</taxon>
        <taxon>Paracoccaceae</taxon>
        <taxon>Pararhodobacter</taxon>
    </lineage>
</organism>
<dbReference type="InterPro" id="IPR047640">
    <property type="entry name" value="RpiR-like"/>
</dbReference>
<comment type="caution">
    <text evidence="2">The sequence shown here is derived from an EMBL/GenBank/DDBJ whole genome shotgun (WGS) entry which is preliminary data.</text>
</comment>
<dbReference type="PROSITE" id="PS51071">
    <property type="entry name" value="HTH_RPIR"/>
    <property type="match status" value="1"/>
</dbReference>
<reference evidence="2 3" key="1">
    <citation type="submission" date="2022-10" db="EMBL/GenBank/DDBJ databases">
        <title>Pararhodobacter sp. nov., isolated from marine algae.</title>
        <authorList>
            <person name="Choi B.J."/>
            <person name="Kim J.M."/>
            <person name="Lee J.K."/>
            <person name="Choi D.G."/>
            <person name="Jeon C.O."/>
        </authorList>
    </citation>
    <scope>NUCLEOTIDE SEQUENCE [LARGE SCALE GENOMIC DNA]</scope>
    <source>
        <strain evidence="2 3">ZQ420</strain>
    </source>
</reference>
<dbReference type="Gene3D" id="3.40.50.10490">
    <property type="entry name" value="Glucose-6-phosphate isomerase like protein, domain 1"/>
    <property type="match status" value="1"/>
</dbReference>
<dbReference type="PANTHER" id="PTHR30514">
    <property type="entry name" value="GLUCOKINASE"/>
    <property type="match status" value="1"/>
</dbReference>
<dbReference type="Proteomes" id="UP001208938">
    <property type="component" value="Unassembled WGS sequence"/>
</dbReference>
<dbReference type="RefSeq" id="WP_264507362.1">
    <property type="nucleotide sequence ID" value="NZ_JAPDFL010000001.1"/>
</dbReference>
<feature type="domain" description="HTH rpiR-type" evidence="1">
    <location>
        <begin position="4"/>
        <end position="80"/>
    </location>
</feature>
<dbReference type="InterPro" id="IPR046348">
    <property type="entry name" value="SIS_dom_sf"/>
</dbReference>
<gene>
    <name evidence="2" type="ORF">OKW52_20555</name>
</gene>
<keyword evidence="3" id="KW-1185">Reference proteome</keyword>
<evidence type="ECO:0000313" key="3">
    <source>
        <dbReference type="Proteomes" id="UP001208938"/>
    </source>
</evidence>
<proteinExistence type="predicted"/>
<name>A0ABT3H4A8_9RHOB</name>
<sequence length="277" mass="30327">MTDRPFLSRVRKILPDLHPAERKLGELVCNFPGELASYSASELADLAEVSNATVSRFIRRLGYKSYEEARRHARLEKDSGSRLYLGTVKVPAPHAPQAYAETDMRNIQRTIEAIDEADIDRLAEALLSARKVWVIGFRVGAPLAHYLQWQLLQVVESIVALPGAGQTMGENLAGLHPDDVVVLFGLRRRVTLMEPVLAAIEGSGAQLAFITDESMPTHAPATWHFRCATESSGPLFSHVGVMALLNLVANRTIDTAGEAGRARLAAIEALNDRLGEL</sequence>
<dbReference type="SUPFAM" id="SSF53697">
    <property type="entry name" value="SIS domain"/>
    <property type="match status" value="1"/>
</dbReference>
<dbReference type="EMBL" id="JAPDFL010000001">
    <property type="protein sequence ID" value="MCW1934578.1"/>
    <property type="molecule type" value="Genomic_DNA"/>
</dbReference>
<evidence type="ECO:0000313" key="2">
    <source>
        <dbReference type="EMBL" id="MCW1934578.1"/>
    </source>
</evidence>
<dbReference type="Gene3D" id="1.10.10.10">
    <property type="entry name" value="Winged helix-like DNA-binding domain superfamily/Winged helix DNA-binding domain"/>
    <property type="match status" value="1"/>
</dbReference>
<dbReference type="PANTHER" id="PTHR30514:SF18">
    <property type="entry name" value="RPIR-FAMILY TRANSCRIPTIONAL REGULATOR"/>
    <property type="match status" value="1"/>
</dbReference>
<dbReference type="InterPro" id="IPR000281">
    <property type="entry name" value="HTH_RpiR"/>
</dbReference>
<dbReference type="InterPro" id="IPR036388">
    <property type="entry name" value="WH-like_DNA-bd_sf"/>
</dbReference>
<evidence type="ECO:0000259" key="1">
    <source>
        <dbReference type="PROSITE" id="PS51071"/>
    </source>
</evidence>
<protein>
    <submittedName>
        <fullName evidence="2">MurR/RpiR family transcriptional regulator</fullName>
    </submittedName>
</protein>
<accession>A0ABT3H4A8</accession>
<dbReference type="InterPro" id="IPR009057">
    <property type="entry name" value="Homeodomain-like_sf"/>
</dbReference>
<dbReference type="Pfam" id="PF01418">
    <property type="entry name" value="HTH_6"/>
    <property type="match status" value="1"/>
</dbReference>
<dbReference type="SUPFAM" id="SSF46689">
    <property type="entry name" value="Homeodomain-like"/>
    <property type="match status" value="1"/>
</dbReference>